<proteinExistence type="predicted"/>
<dbReference type="EMBL" id="CWQJ01000054">
    <property type="protein sequence ID" value="CSC90625.1"/>
    <property type="molecule type" value="Genomic_DNA"/>
</dbReference>
<protein>
    <submittedName>
        <fullName evidence="1">Uncharacterized protein</fullName>
    </submittedName>
</protein>
<evidence type="ECO:0000313" key="1">
    <source>
        <dbReference type="EMBL" id="CSC90625.1"/>
    </source>
</evidence>
<sequence length="65" mass="7409">MKKIFYKGGVSMVNRQDDPTHQCTSCYKPWFQDEIFTGLAVMQPQCPSCGAVIRKLTKDQPLITK</sequence>
<organism evidence="1 2">
    <name type="scientific">Vibrio cholerae</name>
    <dbReference type="NCBI Taxonomy" id="666"/>
    <lineage>
        <taxon>Bacteria</taxon>
        <taxon>Pseudomonadati</taxon>
        <taxon>Pseudomonadota</taxon>
        <taxon>Gammaproteobacteria</taxon>
        <taxon>Vibrionales</taxon>
        <taxon>Vibrionaceae</taxon>
        <taxon>Vibrio</taxon>
    </lineage>
</organism>
<accession>A0A0E4CC29</accession>
<dbReference type="Proteomes" id="UP000046067">
    <property type="component" value="Unassembled WGS sequence"/>
</dbReference>
<dbReference type="RefSeq" id="WP_000719387.1">
    <property type="nucleotide sequence ID" value="NZ_CGHE01000036.1"/>
</dbReference>
<gene>
    <name evidence="1" type="ORF">ERS013201_03863</name>
</gene>
<name>A0A0E4CC29_VIBCL</name>
<evidence type="ECO:0000313" key="2">
    <source>
        <dbReference type="Proteomes" id="UP000046067"/>
    </source>
</evidence>
<reference evidence="1 2" key="1">
    <citation type="submission" date="2015-07" db="EMBL/GenBank/DDBJ databases">
        <authorList>
            <consortium name="Pathogen Informatics"/>
        </authorList>
    </citation>
    <scope>NUCLEOTIDE SEQUENCE [LARGE SCALE GENOMIC DNA]</scope>
    <source>
        <strain evidence="1 2">A325</strain>
    </source>
</reference>
<dbReference type="AlphaFoldDB" id="A0A0E4CC29"/>